<dbReference type="RefSeq" id="WP_153718861.1">
    <property type="nucleotide sequence ID" value="NZ_WJPP01000002.1"/>
</dbReference>
<evidence type="ECO:0000313" key="1">
    <source>
        <dbReference type="EMBL" id="MRH77794.1"/>
    </source>
</evidence>
<reference evidence="1 2" key="1">
    <citation type="submission" date="2019-11" db="EMBL/GenBank/DDBJ databases">
        <authorList>
            <person name="Zhang X.Y."/>
        </authorList>
    </citation>
    <scope>NUCLEOTIDE SEQUENCE [LARGE SCALE GENOMIC DNA]</scope>
    <source>
        <strain evidence="1 2">C176</strain>
    </source>
</reference>
<keyword evidence="2" id="KW-1185">Reference proteome</keyword>
<proteinExistence type="predicted"/>
<accession>A0A6N7QYP9</accession>
<evidence type="ECO:0000313" key="2">
    <source>
        <dbReference type="Proteomes" id="UP000433788"/>
    </source>
</evidence>
<dbReference type="Proteomes" id="UP000433788">
    <property type="component" value="Unassembled WGS sequence"/>
</dbReference>
<gene>
    <name evidence="1" type="ORF">GH984_03670</name>
</gene>
<dbReference type="EMBL" id="WJPP01000002">
    <property type="protein sequence ID" value="MRH77794.1"/>
    <property type="molecule type" value="Genomic_DNA"/>
</dbReference>
<sequence length="237" mass="26000">MKAAQPALPDLSKEIPAALQVPESWAESFGDDDPDINYALGKQKRVSEAFEGLLSMRSNRNPHSTAAAHLQEIDRHAKRVAEQSQKHVTEARGKLSERIVALDSKLTDELGKDDPHGPETRQALREMDAAQRTAYVREAISSGNRRVISAVLSAPAVVSGLQDKDLPAFRAYAAKQLFPSVVAERERLEKADTFLHEVGQHALALASKAAPNDEQKKAFEAEQKQHEANLLKLSGLD</sequence>
<comment type="caution">
    <text evidence="1">The sequence shown here is derived from an EMBL/GenBank/DDBJ whole genome shotgun (WGS) entry which is preliminary data.</text>
</comment>
<dbReference type="AlphaFoldDB" id="A0A6N7QYP9"/>
<protein>
    <submittedName>
        <fullName evidence="1">Uncharacterized protein</fullName>
    </submittedName>
</protein>
<name>A0A6N7QYP9_9GAMM</name>
<organism evidence="1 2">
    <name type="scientific">Spiribacter salilacus</name>
    <dbReference type="NCBI Taxonomy" id="2664894"/>
    <lineage>
        <taxon>Bacteria</taxon>
        <taxon>Pseudomonadati</taxon>
        <taxon>Pseudomonadota</taxon>
        <taxon>Gammaproteobacteria</taxon>
        <taxon>Chromatiales</taxon>
        <taxon>Ectothiorhodospiraceae</taxon>
        <taxon>Spiribacter</taxon>
    </lineage>
</organism>